<accession>A0A7U8EXJ0</accession>
<proteinExistence type="predicted"/>
<dbReference type="AlphaFoldDB" id="A0A7U8EXJ0"/>
<sequence>MPGRKDLFFLILFLSFSIIISCRVKGIVIKNGNCIKAKGTSEKEILLASVSCNLQYDLNSDSINDGIKANNLNLSKIKAFLLNMYVYCFNCQYN</sequence>
<dbReference type="PROSITE" id="PS51257">
    <property type="entry name" value="PROKAR_LIPOPROTEIN"/>
    <property type="match status" value="1"/>
</dbReference>
<name>A0A7U8EXJ0_BORBG</name>
<organism evidence="1 2">
    <name type="scientific">Borreliella burgdorferi 118a</name>
    <dbReference type="NCBI Taxonomy" id="476210"/>
    <lineage>
        <taxon>Bacteria</taxon>
        <taxon>Pseudomonadati</taxon>
        <taxon>Spirochaetota</taxon>
        <taxon>Spirochaetia</taxon>
        <taxon>Spirochaetales</taxon>
        <taxon>Borreliaceae</taxon>
        <taxon>Borreliella</taxon>
    </lineage>
</organism>
<dbReference type="Proteomes" id="UP000006208">
    <property type="component" value="Unassembled WGS sequence"/>
</dbReference>
<dbReference type="EMBL" id="ABGI02000007">
    <property type="protein sequence ID" value="EEG98785.1"/>
    <property type="molecule type" value="Genomic_DNA"/>
</dbReference>
<comment type="caution">
    <text evidence="1">The sequence shown here is derived from an EMBL/GenBank/DDBJ whole genome shotgun (WGS) entry which is preliminary data.</text>
</comment>
<reference evidence="1 2" key="1">
    <citation type="submission" date="2009-03" db="EMBL/GenBank/DDBJ databases">
        <authorList>
            <person name="Fraser-Liggett C.M."/>
            <person name="Mongodin E.F."/>
            <person name="Casjens B."/>
            <person name="Dunn J."/>
            <person name="Luft B."/>
            <person name="Qiu W."/>
            <person name="Schutzer S."/>
            <person name="Sebastian Y."/>
        </authorList>
    </citation>
    <scope>NUCLEOTIDE SEQUENCE [LARGE SCALE GENOMIC DNA]</scope>
    <source>
        <strain evidence="1 2">118a</strain>
    </source>
</reference>
<evidence type="ECO:0000313" key="1">
    <source>
        <dbReference type="EMBL" id="EEG98785.1"/>
    </source>
</evidence>
<evidence type="ECO:0000313" key="2">
    <source>
        <dbReference type="Proteomes" id="UP000006208"/>
    </source>
</evidence>
<protein>
    <recommendedName>
        <fullName evidence="3">Lipoprotein</fullName>
    </recommendedName>
</protein>
<dbReference type="RefSeq" id="WP_002660676.1">
    <property type="nucleotide sequence ID" value="NZ_ABGI02000007.1"/>
</dbReference>
<gene>
    <name evidence="1" type="ORF">BBU118A_0229</name>
</gene>
<evidence type="ECO:0008006" key="3">
    <source>
        <dbReference type="Google" id="ProtNLM"/>
    </source>
</evidence>